<dbReference type="AlphaFoldDB" id="A0AAE8KYF8"/>
<evidence type="ECO:0000313" key="3">
    <source>
        <dbReference type="EMBL" id="SDU97906.1"/>
    </source>
</evidence>
<feature type="domain" description="Phage tail lysozyme" evidence="2">
    <location>
        <begin position="347"/>
        <end position="474"/>
    </location>
</feature>
<evidence type="ECO:0000259" key="2">
    <source>
        <dbReference type="Pfam" id="PF18013"/>
    </source>
</evidence>
<gene>
    <name evidence="3" type="ORF">SAMN04490209_1422</name>
</gene>
<reference evidence="3 4" key="1">
    <citation type="submission" date="2016-10" db="EMBL/GenBank/DDBJ databases">
        <authorList>
            <person name="Varghese N."/>
            <person name="Submissions S."/>
        </authorList>
    </citation>
    <scope>NUCLEOTIDE SEQUENCE [LARGE SCALE GENOMIC DNA]</scope>
    <source>
        <strain evidence="3 4">BS2777</strain>
    </source>
</reference>
<dbReference type="EMBL" id="LT629801">
    <property type="protein sequence ID" value="SDU97906.1"/>
    <property type="molecule type" value="Genomic_DNA"/>
</dbReference>
<name>A0AAE8KYF8_9PSED</name>
<evidence type="ECO:0000313" key="4">
    <source>
        <dbReference type="Proteomes" id="UP000182085"/>
    </source>
</evidence>
<dbReference type="Gene3D" id="1.10.530.10">
    <property type="match status" value="1"/>
</dbReference>
<accession>A0AAE8KYF8</accession>
<keyword evidence="4" id="KW-1185">Reference proteome</keyword>
<proteinExistence type="predicted"/>
<dbReference type="Proteomes" id="UP000182085">
    <property type="component" value="Chromosome I"/>
</dbReference>
<organism evidence="3 4">
    <name type="scientific">Pseudomonas rhodesiae</name>
    <dbReference type="NCBI Taxonomy" id="76760"/>
    <lineage>
        <taxon>Bacteria</taxon>
        <taxon>Pseudomonadati</taxon>
        <taxon>Pseudomonadota</taxon>
        <taxon>Gammaproteobacteria</taxon>
        <taxon>Pseudomonadales</taxon>
        <taxon>Pseudomonadaceae</taxon>
        <taxon>Pseudomonas</taxon>
    </lineage>
</organism>
<evidence type="ECO:0000256" key="1">
    <source>
        <dbReference type="SAM" id="MobiDB-lite"/>
    </source>
</evidence>
<feature type="region of interest" description="Disordered" evidence="1">
    <location>
        <begin position="454"/>
        <end position="475"/>
    </location>
</feature>
<dbReference type="InterPro" id="IPR041219">
    <property type="entry name" value="Phage_lysozyme2"/>
</dbReference>
<sequence length="513" mass="53420">MKVLESFLIALGMKVDEKSFQKADAAFGGLTKSALQLGAVFAGKLAIDKVVGDFKQAGTELNNFNKLTGLSTQNVQSLGQALKAQGGSASDAFSAMKKIQDLMASPITGDTGWFGDVAKLGLDPDVIIGAKNTADALAGIAGEFEHMSALNQRLAGQALGLDDSTVRLLMRGRDEVEKQLDSRGKLAVMTQKQIDDSARLTKATSELDQVFTDIGNTIAGELTPALADMAEDFVAFYRDNKELVDSGLKEFFGGLADNIELAAIAMALLGGGAALKGLAALRAIVGLGGVAAAGSAGGAAATGGASMLAVAGGSAAALLYSSSLNSGEDTELLNNRLKKGGGEAIGAVVDYFTSKGWSKEQAEGIAANLEAESGFKANASGDGGQAYGLAQWHPDRQAEFAKQYGKDIRNSTGAEQLEFINHELTRGNEKSAGNKLRAATSSYDAASIVSREYERPADAAGEASRRGASAAGYTDNRVYHISGADTEKVKQVLNEQMGQMTEQTMQDFKSPEL</sequence>
<feature type="compositionally biased region" description="Low complexity" evidence="1">
    <location>
        <begin position="458"/>
        <end position="472"/>
    </location>
</feature>
<dbReference type="RefSeq" id="WP_083377839.1">
    <property type="nucleotide sequence ID" value="NZ_BAAAEG010000001.1"/>
</dbReference>
<protein>
    <recommendedName>
        <fullName evidence="2">Phage tail lysozyme domain-containing protein</fullName>
    </recommendedName>
</protein>
<dbReference type="Pfam" id="PF18013">
    <property type="entry name" value="Phage_lysozyme2"/>
    <property type="match status" value="1"/>
</dbReference>